<accession>A0A0G1UB27</accession>
<dbReference type="EMBL" id="LCNM01000031">
    <property type="protein sequence ID" value="KKU54875.1"/>
    <property type="molecule type" value="Genomic_DNA"/>
</dbReference>
<dbReference type="Proteomes" id="UP000034607">
    <property type="component" value="Unassembled WGS sequence"/>
</dbReference>
<gene>
    <name evidence="1" type="ORF">UX78_C0031G0003</name>
</gene>
<evidence type="ECO:0000313" key="2">
    <source>
        <dbReference type="Proteomes" id="UP000034607"/>
    </source>
</evidence>
<dbReference type="AlphaFoldDB" id="A0A0G1UB27"/>
<name>A0A0G1UB27_9BACT</name>
<organism evidence="1 2">
    <name type="scientific">Candidatus Amesbacteria bacterium GW2011_GWA2_47_11</name>
    <dbReference type="NCBI Taxonomy" id="1618357"/>
    <lineage>
        <taxon>Bacteria</taxon>
        <taxon>Candidatus Amesiibacteriota</taxon>
    </lineage>
</organism>
<protein>
    <submittedName>
        <fullName evidence="1">Uncharacterized protein</fullName>
    </submittedName>
</protein>
<sequence>MSQDAGFSFEYEVIKWAAMASFAKELNQAIVEKMDAAIQQVKREGLKRNGGCLAVAIDGLVRGRLKDSDYLGHLRIGAQGKGVRAEDVLAVVETMAEVLKSEVKCYSASARPMGLEDVASRELTRREAEEMARRLACEKSLGVLVLSQGENLNGNWGHVMSLIGNEEGVLRVDGRLSRRRKVTEVTSRGAANILRKGQRRKGLIVEI</sequence>
<evidence type="ECO:0000313" key="1">
    <source>
        <dbReference type="EMBL" id="KKU54875.1"/>
    </source>
</evidence>
<proteinExistence type="predicted"/>
<comment type="caution">
    <text evidence="1">The sequence shown here is derived from an EMBL/GenBank/DDBJ whole genome shotgun (WGS) entry which is preliminary data.</text>
</comment>
<reference evidence="1 2" key="1">
    <citation type="journal article" date="2015" name="Nature">
        <title>rRNA introns, odd ribosomes, and small enigmatic genomes across a large radiation of phyla.</title>
        <authorList>
            <person name="Brown C.T."/>
            <person name="Hug L.A."/>
            <person name="Thomas B.C."/>
            <person name="Sharon I."/>
            <person name="Castelle C.J."/>
            <person name="Singh A."/>
            <person name="Wilkins M.J."/>
            <person name="Williams K.H."/>
            <person name="Banfield J.F."/>
        </authorList>
    </citation>
    <scope>NUCLEOTIDE SEQUENCE [LARGE SCALE GENOMIC DNA]</scope>
</reference>